<evidence type="ECO:0008006" key="4">
    <source>
        <dbReference type="Google" id="ProtNLM"/>
    </source>
</evidence>
<evidence type="ECO:0000313" key="3">
    <source>
        <dbReference type="Proteomes" id="UP001183390"/>
    </source>
</evidence>
<evidence type="ECO:0000313" key="2">
    <source>
        <dbReference type="EMBL" id="MDT0330305.1"/>
    </source>
</evidence>
<feature type="compositionally biased region" description="Pro residues" evidence="1">
    <location>
        <begin position="208"/>
        <end position="217"/>
    </location>
</feature>
<accession>A0ABU2MDU5</accession>
<feature type="region of interest" description="Disordered" evidence="1">
    <location>
        <begin position="414"/>
        <end position="437"/>
    </location>
</feature>
<evidence type="ECO:0000256" key="1">
    <source>
        <dbReference type="SAM" id="MobiDB-lite"/>
    </source>
</evidence>
<sequence>MNPSPPIAHVKNRGRIPAPIPRKRPRGAMDGIGFIPAIWVCDAFRGNVFPSLAAFAVASIIADAADRDGRWCFLYLDTLVERSCGRLSRSTAKRAIRDLVDAGVVRKLPRSELPAFFAADLDIGRRRADNLPDVLELLIPADAFTRHAPAVLEEINEARARLGEEPLTPDNRPDLQAATTTGRVEPPRRSTPTPRDRSDRPTDLSPDDPCPSDPSPDPIRERATTGPPAPRQRISPDIASWALELLARIPDGALHHPRQDRRLLAARLADLRARGVTVDELTRALTGWEHTQRPFAALRARLASPTTVRDWNTRALLRTLPHPRQSQDAFSPPPEFTLDSQGRAADTCPDHPSIRNTPGGTCTLCGQRCRTRPDRPPQHPDTAPRRSGFIERLFGPPDIDERFSVPKCDNAHCNPDKASPRYRTLIRPTPDGHPIAVPCPTCGRRAATPAA</sequence>
<gene>
    <name evidence="2" type="ORF">RM479_17965</name>
</gene>
<keyword evidence="3" id="KW-1185">Reference proteome</keyword>
<dbReference type="Proteomes" id="UP001183390">
    <property type="component" value="Unassembled WGS sequence"/>
</dbReference>
<protein>
    <recommendedName>
        <fullName evidence="4">Helix-turn-helix domain-containing protein</fullName>
    </recommendedName>
</protein>
<reference evidence="3" key="1">
    <citation type="submission" date="2023-07" db="EMBL/GenBank/DDBJ databases">
        <title>30 novel species of actinomycetes from the DSMZ collection.</title>
        <authorList>
            <person name="Nouioui I."/>
        </authorList>
    </citation>
    <scope>NUCLEOTIDE SEQUENCE [LARGE SCALE GENOMIC DNA]</scope>
    <source>
        <strain evidence="3">DSM 44743</strain>
    </source>
</reference>
<feature type="region of interest" description="Disordered" evidence="1">
    <location>
        <begin position="323"/>
        <end position="352"/>
    </location>
</feature>
<dbReference type="EMBL" id="JAVREP010000011">
    <property type="protein sequence ID" value="MDT0330305.1"/>
    <property type="molecule type" value="Genomic_DNA"/>
</dbReference>
<proteinExistence type="predicted"/>
<feature type="region of interest" description="Disordered" evidence="1">
    <location>
        <begin position="162"/>
        <end position="235"/>
    </location>
</feature>
<name>A0ABU2MDU5_9ACTN</name>
<dbReference type="RefSeq" id="WP_311512873.1">
    <property type="nucleotide sequence ID" value="NZ_JAVREP010000011.1"/>
</dbReference>
<comment type="caution">
    <text evidence="2">The sequence shown here is derived from an EMBL/GenBank/DDBJ whole genome shotgun (WGS) entry which is preliminary data.</text>
</comment>
<organism evidence="2 3">
    <name type="scientific">Nocardiopsis lambiniae</name>
    <dbReference type="NCBI Taxonomy" id="3075539"/>
    <lineage>
        <taxon>Bacteria</taxon>
        <taxon>Bacillati</taxon>
        <taxon>Actinomycetota</taxon>
        <taxon>Actinomycetes</taxon>
        <taxon>Streptosporangiales</taxon>
        <taxon>Nocardiopsidaceae</taxon>
        <taxon>Nocardiopsis</taxon>
    </lineage>
</organism>